<proteinExistence type="predicted"/>
<evidence type="ECO:0000313" key="2">
    <source>
        <dbReference type="EMBL" id="GCA64728.1"/>
    </source>
</evidence>
<protein>
    <recommendedName>
        <fullName evidence="4">Secreted protein</fullName>
    </recommendedName>
</protein>
<sequence>MLASTVPLLNWQLPLWIVLQEVSALAGPLSPLPLTALVPHVPPVTTAQLVAPLSRSVPLEPTTPTLEAPAVTPAVTVMLALTAQARDSLLCQEIVSRDTHALPGLL</sequence>
<feature type="signal peptide" evidence="1">
    <location>
        <begin position="1"/>
        <end position="26"/>
    </location>
</feature>
<dbReference type="AlphaFoldDB" id="A0A391P0T1"/>
<accession>A0A391P0T1</accession>
<gene>
    <name evidence="2" type="ORF">KIPB_015219</name>
</gene>
<evidence type="ECO:0000256" key="1">
    <source>
        <dbReference type="SAM" id="SignalP"/>
    </source>
</evidence>
<reference evidence="2 3" key="1">
    <citation type="journal article" date="2018" name="PLoS ONE">
        <title>The draft genome of Kipferlia bialata reveals reductive genome evolution in fornicate parasites.</title>
        <authorList>
            <person name="Tanifuji G."/>
            <person name="Takabayashi S."/>
            <person name="Kume K."/>
            <person name="Takagi M."/>
            <person name="Nakayama T."/>
            <person name="Kamikawa R."/>
            <person name="Inagaki Y."/>
            <person name="Hashimoto T."/>
        </authorList>
    </citation>
    <scope>NUCLEOTIDE SEQUENCE [LARGE SCALE GENOMIC DNA]</scope>
    <source>
        <strain evidence="2">NY0173</strain>
    </source>
</reference>
<organism evidence="2 3">
    <name type="scientific">Kipferlia bialata</name>
    <dbReference type="NCBI Taxonomy" id="797122"/>
    <lineage>
        <taxon>Eukaryota</taxon>
        <taxon>Metamonada</taxon>
        <taxon>Carpediemonas-like organisms</taxon>
        <taxon>Kipferlia</taxon>
    </lineage>
</organism>
<evidence type="ECO:0000313" key="3">
    <source>
        <dbReference type="Proteomes" id="UP000265618"/>
    </source>
</evidence>
<keyword evidence="1" id="KW-0732">Signal</keyword>
<keyword evidence="3" id="KW-1185">Reference proteome</keyword>
<dbReference type="Proteomes" id="UP000265618">
    <property type="component" value="Unassembled WGS sequence"/>
</dbReference>
<feature type="chain" id="PRO_5017476956" description="Secreted protein" evidence="1">
    <location>
        <begin position="27"/>
        <end position="106"/>
    </location>
</feature>
<name>A0A391P0T1_9EUKA</name>
<dbReference type="EMBL" id="BDIP01008367">
    <property type="protein sequence ID" value="GCA64728.1"/>
    <property type="molecule type" value="Genomic_DNA"/>
</dbReference>
<evidence type="ECO:0008006" key="4">
    <source>
        <dbReference type="Google" id="ProtNLM"/>
    </source>
</evidence>
<comment type="caution">
    <text evidence="2">The sequence shown here is derived from an EMBL/GenBank/DDBJ whole genome shotgun (WGS) entry which is preliminary data.</text>
</comment>